<dbReference type="InterPro" id="IPR011006">
    <property type="entry name" value="CheY-like_superfamily"/>
</dbReference>
<gene>
    <name evidence="6" type="ORF">GMA12_17530</name>
</gene>
<dbReference type="InterPro" id="IPR036388">
    <property type="entry name" value="WH-like_DNA-bd_sf"/>
</dbReference>
<protein>
    <submittedName>
        <fullName evidence="6">GAF domain-containing protein</fullName>
    </submittedName>
</protein>
<dbReference type="InterPro" id="IPR005561">
    <property type="entry name" value="ANTAR"/>
</dbReference>
<keyword evidence="2" id="KW-0418">Kinase</keyword>
<name>A0A6N8GQ60_9MICC</name>
<evidence type="ECO:0000313" key="7">
    <source>
        <dbReference type="Proteomes" id="UP000436989"/>
    </source>
</evidence>
<dbReference type="PIRSF" id="PIRSF036625">
    <property type="entry name" value="GAF_ANTAR"/>
    <property type="match status" value="1"/>
</dbReference>
<dbReference type="PROSITE" id="PS50921">
    <property type="entry name" value="ANTAR"/>
    <property type="match status" value="1"/>
</dbReference>
<dbReference type="Pfam" id="PF03861">
    <property type="entry name" value="ANTAR"/>
    <property type="match status" value="1"/>
</dbReference>
<dbReference type="SUPFAM" id="SSF55781">
    <property type="entry name" value="GAF domain-like"/>
    <property type="match status" value="1"/>
</dbReference>
<evidence type="ECO:0000313" key="6">
    <source>
        <dbReference type="EMBL" id="MUN64919.1"/>
    </source>
</evidence>
<evidence type="ECO:0000256" key="2">
    <source>
        <dbReference type="ARBA" id="ARBA00022777"/>
    </source>
</evidence>
<dbReference type="RefSeq" id="WP_156270790.1">
    <property type="nucleotide sequence ID" value="NZ_WOGU01000024.1"/>
</dbReference>
<evidence type="ECO:0000259" key="5">
    <source>
        <dbReference type="PROSITE" id="PS50921"/>
    </source>
</evidence>
<evidence type="ECO:0000256" key="1">
    <source>
        <dbReference type="ARBA" id="ARBA00022679"/>
    </source>
</evidence>
<dbReference type="Gene3D" id="1.10.10.10">
    <property type="entry name" value="Winged helix-like DNA-binding domain superfamily/Winged helix DNA-binding domain"/>
    <property type="match status" value="1"/>
</dbReference>
<feature type="domain" description="ANTAR" evidence="5">
    <location>
        <begin position="170"/>
        <end position="231"/>
    </location>
</feature>
<dbReference type="SMART" id="SM01012">
    <property type="entry name" value="ANTAR"/>
    <property type="match status" value="1"/>
</dbReference>
<accession>A0A6N8GQ60</accession>
<reference evidence="6 7" key="1">
    <citation type="submission" date="2019-12" db="EMBL/GenBank/DDBJ databases">
        <authorList>
            <person name="Shi Y."/>
        </authorList>
    </citation>
    <scope>NUCLEOTIDE SEQUENCE [LARGE SCALE GENOMIC DNA]</scope>
    <source>
        <strain evidence="6 7">JCM 17929</strain>
    </source>
</reference>
<dbReference type="SMART" id="SM00065">
    <property type="entry name" value="GAF"/>
    <property type="match status" value="1"/>
</dbReference>
<dbReference type="InterPro" id="IPR029016">
    <property type="entry name" value="GAF-like_dom_sf"/>
</dbReference>
<proteinExistence type="predicted"/>
<comment type="caution">
    <text evidence="6">The sequence shown here is derived from an EMBL/GenBank/DDBJ whole genome shotgun (WGS) entry which is preliminary data.</text>
</comment>
<dbReference type="Proteomes" id="UP000436989">
    <property type="component" value="Unassembled WGS sequence"/>
</dbReference>
<keyword evidence="4" id="KW-0804">Transcription</keyword>
<dbReference type="Gene3D" id="3.30.450.40">
    <property type="match status" value="1"/>
</dbReference>
<dbReference type="InterPro" id="IPR012074">
    <property type="entry name" value="GAF_ANTAR"/>
</dbReference>
<dbReference type="AlphaFoldDB" id="A0A6N8GQ60"/>
<dbReference type="EMBL" id="WOGU01000024">
    <property type="protein sequence ID" value="MUN64919.1"/>
    <property type="molecule type" value="Genomic_DNA"/>
</dbReference>
<evidence type="ECO:0000256" key="4">
    <source>
        <dbReference type="ARBA" id="ARBA00023163"/>
    </source>
</evidence>
<dbReference type="GO" id="GO:0016301">
    <property type="term" value="F:kinase activity"/>
    <property type="evidence" value="ECO:0007669"/>
    <property type="project" value="UniProtKB-KW"/>
</dbReference>
<keyword evidence="3" id="KW-0805">Transcription regulation</keyword>
<keyword evidence="1" id="KW-0808">Transferase</keyword>
<dbReference type="SUPFAM" id="SSF52172">
    <property type="entry name" value="CheY-like"/>
    <property type="match status" value="1"/>
</dbReference>
<dbReference type="GO" id="GO:0003723">
    <property type="term" value="F:RNA binding"/>
    <property type="evidence" value="ECO:0007669"/>
    <property type="project" value="InterPro"/>
</dbReference>
<dbReference type="Pfam" id="PF13185">
    <property type="entry name" value="GAF_2"/>
    <property type="match status" value="1"/>
</dbReference>
<keyword evidence="7" id="KW-1185">Reference proteome</keyword>
<sequence>MESKSTAVELTSVFARIQDMLLSQEQAAVAVHQLAQVAQDLIPSSAGAGVSLIDTDGARTSTGSTDDLVEAADALQYELGEGPCLSAWATATLQRSNDTTDEDRWPQWSAAAAALGIRSILSVPLVFQGRCLGAMKVYATVDNAFTGHEEQQLGLLAAVAATLLGAAQTREAPQKLSAALQSGLGDRQAIDRATGMLMEQRATDPDDAHAVLITASLAQGRPMVEVARQILQRHPDPDG</sequence>
<dbReference type="InterPro" id="IPR003018">
    <property type="entry name" value="GAF"/>
</dbReference>
<organism evidence="6 7">
    <name type="scientific">Kocuria sediminis</name>
    <dbReference type="NCBI Taxonomy" id="1038857"/>
    <lineage>
        <taxon>Bacteria</taxon>
        <taxon>Bacillati</taxon>
        <taxon>Actinomycetota</taxon>
        <taxon>Actinomycetes</taxon>
        <taxon>Micrococcales</taxon>
        <taxon>Micrococcaceae</taxon>
        <taxon>Kocuria</taxon>
    </lineage>
</organism>
<evidence type="ECO:0000256" key="3">
    <source>
        <dbReference type="ARBA" id="ARBA00023015"/>
    </source>
</evidence>